<name>A0A8X6K757_TRICU</name>
<dbReference type="EMBL" id="BMAO01010451">
    <property type="protein sequence ID" value="GFQ67295.1"/>
    <property type="molecule type" value="Genomic_DNA"/>
</dbReference>
<reference evidence="1" key="1">
    <citation type="submission" date="2020-07" db="EMBL/GenBank/DDBJ databases">
        <title>Multicomponent nature underlies the extraordinary mechanical properties of spider dragline silk.</title>
        <authorList>
            <person name="Kono N."/>
            <person name="Nakamura H."/>
            <person name="Mori M."/>
            <person name="Yoshida Y."/>
            <person name="Ohtoshi R."/>
            <person name="Malay A.D."/>
            <person name="Moran D.A.P."/>
            <person name="Tomita M."/>
            <person name="Numata K."/>
            <person name="Arakawa K."/>
        </authorList>
    </citation>
    <scope>NUCLEOTIDE SEQUENCE</scope>
</reference>
<evidence type="ECO:0000313" key="2">
    <source>
        <dbReference type="Proteomes" id="UP000887116"/>
    </source>
</evidence>
<gene>
    <name evidence="1" type="ORF">TNCT_9111</name>
</gene>
<dbReference type="Proteomes" id="UP000887116">
    <property type="component" value="Unassembled WGS sequence"/>
</dbReference>
<proteinExistence type="predicted"/>
<accession>A0A8X6K757</accession>
<dbReference type="AlphaFoldDB" id="A0A8X6K757"/>
<comment type="caution">
    <text evidence="1">The sequence shown here is derived from an EMBL/GenBank/DDBJ whole genome shotgun (WGS) entry which is preliminary data.</text>
</comment>
<keyword evidence="2" id="KW-1185">Reference proteome</keyword>
<organism evidence="1 2">
    <name type="scientific">Trichonephila clavata</name>
    <name type="common">Joro spider</name>
    <name type="synonym">Nephila clavata</name>
    <dbReference type="NCBI Taxonomy" id="2740835"/>
    <lineage>
        <taxon>Eukaryota</taxon>
        <taxon>Metazoa</taxon>
        <taxon>Ecdysozoa</taxon>
        <taxon>Arthropoda</taxon>
        <taxon>Chelicerata</taxon>
        <taxon>Arachnida</taxon>
        <taxon>Araneae</taxon>
        <taxon>Araneomorphae</taxon>
        <taxon>Entelegynae</taxon>
        <taxon>Araneoidea</taxon>
        <taxon>Nephilidae</taxon>
        <taxon>Trichonephila</taxon>
    </lineage>
</organism>
<evidence type="ECO:0000313" key="1">
    <source>
        <dbReference type="EMBL" id="GFQ67295.1"/>
    </source>
</evidence>
<protein>
    <submittedName>
        <fullName evidence="1">Uncharacterized protein</fullName>
    </submittedName>
</protein>
<sequence>MDARYGLTWQETKSFKFNACRHVYQRHCRHPNIHSSLGHTRGAKNRTGINIHLEATPKFPFNNKHRVLQPTINNQDQFRHLPLLPAAFL</sequence>